<gene>
    <name evidence="2" type="ORF">MTO99_07410</name>
</gene>
<protein>
    <submittedName>
        <fullName evidence="2">Uncharacterized protein</fullName>
    </submittedName>
</protein>
<proteinExistence type="predicted"/>
<feature type="region of interest" description="Disordered" evidence="1">
    <location>
        <begin position="108"/>
        <end position="128"/>
    </location>
</feature>
<name>A0ABY4C568_9MICO</name>
<evidence type="ECO:0000313" key="3">
    <source>
        <dbReference type="Proteomes" id="UP000832097"/>
    </source>
</evidence>
<dbReference type="Proteomes" id="UP000832097">
    <property type="component" value="Chromosome"/>
</dbReference>
<evidence type="ECO:0000256" key="1">
    <source>
        <dbReference type="SAM" id="MobiDB-lite"/>
    </source>
</evidence>
<accession>A0ABY4C568</accession>
<evidence type="ECO:0000313" key="2">
    <source>
        <dbReference type="EMBL" id="UOE45572.1"/>
    </source>
</evidence>
<dbReference type="EMBL" id="CP094528">
    <property type="protein sequence ID" value="UOE45572.1"/>
    <property type="molecule type" value="Genomic_DNA"/>
</dbReference>
<sequence>MDDPQIPGDDAFGVTHVVIGELPPTIGTPNEPDRYDVAAVFTRRPTPEELRLLASPEVTTRLHDAGYPDVALKPVDRRLVIERTNLAELADGLAPLIGEILSDIGRQAEERQREHDAASAERARGEERRAADVLDAAKRIDFRAHRSIYQ</sequence>
<reference evidence="2 3" key="1">
    <citation type="submission" date="2022-03" db="EMBL/GenBank/DDBJ databases">
        <title>Mucilaginibacter sp. isolated from the gut of Protaetia brevitarsis seulensis larvae.</title>
        <authorList>
            <person name="Won M."/>
            <person name="Kim S.-J."/>
            <person name="Kwon S.-W."/>
        </authorList>
    </citation>
    <scope>NUCLEOTIDE SEQUENCE [LARGE SCALE GENOMIC DNA]</scope>
    <source>
        <strain evidence="2 3">CFWR-12</strain>
    </source>
</reference>
<organism evidence="2 3">
    <name type="scientific">Agromyces larvae</name>
    <dbReference type="NCBI Taxonomy" id="2929802"/>
    <lineage>
        <taxon>Bacteria</taxon>
        <taxon>Bacillati</taxon>
        <taxon>Actinomycetota</taxon>
        <taxon>Actinomycetes</taxon>
        <taxon>Micrococcales</taxon>
        <taxon>Microbacteriaceae</taxon>
        <taxon>Agromyces</taxon>
    </lineage>
</organism>
<keyword evidence="3" id="KW-1185">Reference proteome</keyword>
<dbReference type="RefSeq" id="WP_243558171.1">
    <property type="nucleotide sequence ID" value="NZ_CP094528.1"/>
</dbReference>